<keyword evidence="1" id="KW-0812">Transmembrane</keyword>
<reference evidence="3" key="1">
    <citation type="journal article" date="2019" name="Int. J. Syst. Evol. Microbiol.">
        <title>The Global Catalogue of Microorganisms (GCM) 10K type strain sequencing project: providing services to taxonomists for standard genome sequencing and annotation.</title>
        <authorList>
            <consortium name="The Broad Institute Genomics Platform"/>
            <consortium name="The Broad Institute Genome Sequencing Center for Infectious Disease"/>
            <person name="Wu L."/>
            <person name="Ma J."/>
        </authorList>
    </citation>
    <scope>NUCLEOTIDE SEQUENCE [LARGE SCALE GENOMIC DNA]</scope>
    <source>
        <strain evidence="3">JCM 16022</strain>
    </source>
</reference>
<keyword evidence="3" id="KW-1185">Reference proteome</keyword>
<evidence type="ECO:0000313" key="2">
    <source>
        <dbReference type="EMBL" id="GAA2149973.1"/>
    </source>
</evidence>
<dbReference type="Proteomes" id="UP001501771">
    <property type="component" value="Unassembled WGS sequence"/>
</dbReference>
<feature type="transmembrane region" description="Helical" evidence="1">
    <location>
        <begin position="12"/>
        <end position="34"/>
    </location>
</feature>
<dbReference type="EMBL" id="BAAAQR010000009">
    <property type="protein sequence ID" value="GAA2149973.1"/>
    <property type="molecule type" value="Genomic_DNA"/>
</dbReference>
<accession>A0ABP5LNQ9</accession>
<proteinExistence type="predicted"/>
<gene>
    <name evidence="2" type="ORF">GCM10009844_30320</name>
</gene>
<evidence type="ECO:0000256" key="1">
    <source>
        <dbReference type="SAM" id="Phobius"/>
    </source>
</evidence>
<organism evidence="2 3">
    <name type="scientific">Nocardioides koreensis</name>
    <dbReference type="NCBI Taxonomy" id="433651"/>
    <lineage>
        <taxon>Bacteria</taxon>
        <taxon>Bacillati</taxon>
        <taxon>Actinomycetota</taxon>
        <taxon>Actinomycetes</taxon>
        <taxon>Propionibacteriales</taxon>
        <taxon>Nocardioidaceae</taxon>
        <taxon>Nocardioides</taxon>
    </lineage>
</organism>
<keyword evidence="1" id="KW-0472">Membrane</keyword>
<sequence length="104" mass="11508">MNRYSLRADSRRWWWPAGAAGVAASAVLAVSLLATPSTSSVGPQPVGELQRGYAHIPTDDVQRGYAHIPYRRCPPPPDPAYVGVPWVAHTDECPTLAHWWTYVR</sequence>
<dbReference type="RefSeq" id="WP_344153888.1">
    <property type="nucleotide sequence ID" value="NZ_BAAAQR010000009.1"/>
</dbReference>
<protein>
    <submittedName>
        <fullName evidence="2">Uncharacterized protein</fullName>
    </submittedName>
</protein>
<name>A0ABP5LNQ9_9ACTN</name>
<evidence type="ECO:0000313" key="3">
    <source>
        <dbReference type="Proteomes" id="UP001501771"/>
    </source>
</evidence>
<keyword evidence="1" id="KW-1133">Transmembrane helix</keyword>
<comment type="caution">
    <text evidence="2">The sequence shown here is derived from an EMBL/GenBank/DDBJ whole genome shotgun (WGS) entry which is preliminary data.</text>
</comment>